<accession>X1TS65</accession>
<reference evidence="1" key="1">
    <citation type="journal article" date="2014" name="Front. Microbiol.">
        <title>High frequency of phylogenetically diverse reductive dehalogenase-homologous genes in deep subseafloor sedimentary metagenomes.</title>
        <authorList>
            <person name="Kawai M."/>
            <person name="Futagami T."/>
            <person name="Toyoda A."/>
            <person name="Takaki Y."/>
            <person name="Nishi S."/>
            <person name="Hori S."/>
            <person name="Arai W."/>
            <person name="Tsubouchi T."/>
            <person name="Morono Y."/>
            <person name="Uchiyama I."/>
            <person name="Ito T."/>
            <person name="Fujiyama A."/>
            <person name="Inagaki F."/>
            <person name="Takami H."/>
        </authorList>
    </citation>
    <scope>NUCLEOTIDE SEQUENCE</scope>
    <source>
        <strain evidence="1">Expedition CK06-06</strain>
    </source>
</reference>
<dbReference type="AlphaFoldDB" id="X1TS65"/>
<sequence length="91" mass="10174">MNKNLYDFRIQNLGKMDVPSPITVSHFTPDDKSIIYDISLKKYEGNRKTGTLPLSMEMAGPRKTIYFDPPKIRAGIVTCGGLCPGINDVIR</sequence>
<dbReference type="InterPro" id="IPR035966">
    <property type="entry name" value="PKF_sf"/>
</dbReference>
<dbReference type="EMBL" id="BARW01029310">
    <property type="protein sequence ID" value="GAJ08089.1"/>
    <property type="molecule type" value="Genomic_DNA"/>
</dbReference>
<comment type="caution">
    <text evidence="1">The sequence shown here is derived from an EMBL/GenBank/DDBJ whole genome shotgun (WGS) entry which is preliminary data.</text>
</comment>
<feature type="non-terminal residue" evidence="1">
    <location>
        <position position="91"/>
    </location>
</feature>
<protein>
    <submittedName>
        <fullName evidence="1">Uncharacterized protein</fullName>
    </submittedName>
</protein>
<proteinExistence type="predicted"/>
<organism evidence="1">
    <name type="scientific">marine sediment metagenome</name>
    <dbReference type="NCBI Taxonomy" id="412755"/>
    <lineage>
        <taxon>unclassified sequences</taxon>
        <taxon>metagenomes</taxon>
        <taxon>ecological metagenomes</taxon>
    </lineage>
</organism>
<name>X1TS65_9ZZZZ</name>
<dbReference type="GO" id="GO:0003872">
    <property type="term" value="F:6-phosphofructokinase activity"/>
    <property type="evidence" value="ECO:0007669"/>
    <property type="project" value="InterPro"/>
</dbReference>
<dbReference type="PANTHER" id="PTHR45770">
    <property type="entry name" value="ATP-DEPENDENT 6-PHOSPHOFRUCTOKINASE 1"/>
    <property type="match status" value="1"/>
</dbReference>
<dbReference type="InterPro" id="IPR050929">
    <property type="entry name" value="PFKA"/>
</dbReference>
<dbReference type="Gene3D" id="3.40.50.450">
    <property type="match status" value="1"/>
</dbReference>
<gene>
    <name evidence="1" type="ORF">S12H4_47133</name>
</gene>
<evidence type="ECO:0000313" key="1">
    <source>
        <dbReference type="EMBL" id="GAJ08089.1"/>
    </source>
</evidence>
<dbReference type="SUPFAM" id="SSF53784">
    <property type="entry name" value="Phosphofructokinase"/>
    <property type="match status" value="1"/>
</dbReference>